<dbReference type="Pfam" id="PF09981">
    <property type="entry name" value="DUF2218"/>
    <property type="match status" value="1"/>
</dbReference>
<sequence length="94" mass="10220">MPLNAHADVATATPERYAKQLASHLGRKAEIREEDAGVRIVLTVGDCLLTSTDGVLHLTATAEDDAGLDVVTDVVGRHLERFGQRNELVVTWSR</sequence>
<gene>
    <name evidence="1" type="ORF">GCM10022215_28360</name>
</gene>
<comment type="caution">
    <text evidence="1">The sequence shown here is derived from an EMBL/GenBank/DDBJ whole genome shotgun (WGS) entry which is preliminary data.</text>
</comment>
<proteinExistence type="predicted"/>
<dbReference type="Gene3D" id="3.30.310.50">
    <property type="entry name" value="Alpha-D-phosphohexomutase, C-terminal domain"/>
    <property type="match status" value="1"/>
</dbReference>
<organism evidence="1 2">
    <name type="scientific">Nocardioides fonticola</name>
    <dbReference type="NCBI Taxonomy" id="450363"/>
    <lineage>
        <taxon>Bacteria</taxon>
        <taxon>Bacillati</taxon>
        <taxon>Actinomycetota</taxon>
        <taxon>Actinomycetes</taxon>
        <taxon>Propionibacteriales</taxon>
        <taxon>Nocardioidaceae</taxon>
        <taxon>Nocardioides</taxon>
    </lineage>
</organism>
<dbReference type="InterPro" id="IPR014543">
    <property type="entry name" value="UCP028291"/>
</dbReference>
<dbReference type="Proteomes" id="UP001501495">
    <property type="component" value="Unassembled WGS sequence"/>
</dbReference>
<accession>A0ABP7XNZ5</accession>
<evidence type="ECO:0000313" key="1">
    <source>
        <dbReference type="EMBL" id="GAA4122472.1"/>
    </source>
</evidence>
<reference evidence="2" key="1">
    <citation type="journal article" date="2019" name="Int. J. Syst. Evol. Microbiol.">
        <title>The Global Catalogue of Microorganisms (GCM) 10K type strain sequencing project: providing services to taxonomists for standard genome sequencing and annotation.</title>
        <authorList>
            <consortium name="The Broad Institute Genomics Platform"/>
            <consortium name="The Broad Institute Genome Sequencing Center for Infectious Disease"/>
            <person name="Wu L."/>
            <person name="Ma J."/>
        </authorList>
    </citation>
    <scope>NUCLEOTIDE SEQUENCE [LARGE SCALE GENOMIC DNA]</scope>
    <source>
        <strain evidence="2">JCM 16703</strain>
    </source>
</reference>
<keyword evidence="2" id="KW-1185">Reference proteome</keyword>
<dbReference type="EMBL" id="BAAAZH010000020">
    <property type="protein sequence ID" value="GAA4122472.1"/>
    <property type="molecule type" value="Genomic_DNA"/>
</dbReference>
<protein>
    <submittedName>
        <fullName evidence="1">DUF2218 domain-containing protein</fullName>
    </submittedName>
</protein>
<name>A0ABP7XNZ5_9ACTN</name>
<dbReference type="RefSeq" id="WP_344734103.1">
    <property type="nucleotide sequence ID" value="NZ_BAAAZH010000020.1"/>
</dbReference>
<evidence type="ECO:0000313" key="2">
    <source>
        <dbReference type="Proteomes" id="UP001501495"/>
    </source>
</evidence>